<dbReference type="Proteomes" id="UP000314251">
    <property type="component" value="Unassembled WGS sequence"/>
</dbReference>
<accession>A0A5N6A920</accession>
<organism evidence="2 3">
    <name type="scientific">Streptomyces mimosae</name>
    <dbReference type="NCBI Taxonomy" id="2586635"/>
    <lineage>
        <taxon>Bacteria</taxon>
        <taxon>Bacillati</taxon>
        <taxon>Actinomycetota</taxon>
        <taxon>Actinomycetes</taxon>
        <taxon>Kitasatosporales</taxon>
        <taxon>Streptomycetaceae</taxon>
        <taxon>Streptomyces</taxon>
    </lineage>
</organism>
<keyword evidence="3" id="KW-1185">Reference proteome</keyword>
<dbReference type="SUPFAM" id="SSF55729">
    <property type="entry name" value="Acyl-CoA N-acyltransferases (Nat)"/>
    <property type="match status" value="1"/>
</dbReference>
<reference evidence="2" key="1">
    <citation type="submission" date="2019-10" db="EMBL/GenBank/DDBJ databases">
        <title>Nonomuraea sp. nov., isolated from Phyllanthus amarus.</title>
        <authorList>
            <person name="Klykleung N."/>
            <person name="Tanasupawat S."/>
        </authorList>
    </citation>
    <scope>NUCLEOTIDE SEQUENCE [LARGE SCALE GENOMIC DNA]</scope>
    <source>
        <strain evidence="2">3MP-10</strain>
    </source>
</reference>
<evidence type="ECO:0000313" key="3">
    <source>
        <dbReference type="Proteomes" id="UP000314251"/>
    </source>
</evidence>
<dbReference type="RefSeq" id="WP_139668160.1">
    <property type="nucleotide sequence ID" value="NZ_VDLY02000008.1"/>
</dbReference>
<protein>
    <submittedName>
        <fullName evidence="2">GNAT family N-acetyltransferase</fullName>
    </submittedName>
</protein>
<dbReference type="Pfam" id="PF24553">
    <property type="entry name" value="Rv0428c_C"/>
    <property type="match status" value="1"/>
</dbReference>
<proteinExistence type="predicted"/>
<gene>
    <name evidence="2" type="ORF">FH607_013495</name>
</gene>
<dbReference type="AlphaFoldDB" id="A0A5N6A920"/>
<dbReference type="PANTHER" id="PTHR43072">
    <property type="entry name" value="N-ACETYLTRANSFERASE"/>
    <property type="match status" value="1"/>
</dbReference>
<evidence type="ECO:0000313" key="2">
    <source>
        <dbReference type="EMBL" id="KAB8165131.1"/>
    </source>
</evidence>
<dbReference type="OrthoDB" id="9775595at2"/>
<dbReference type="EMBL" id="VDLY02000008">
    <property type="protein sequence ID" value="KAB8165131.1"/>
    <property type="molecule type" value="Genomic_DNA"/>
</dbReference>
<dbReference type="InterPro" id="IPR000182">
    <property type="entry name" value="GNAT_dom"/>
</dbReference>
<dbReference type="InterPro" id="IPR056935">
    <property type="entry name" value="Rv0428c-like_C"/>
</dbReference>
<evidence type="ECO:0000259" key="1">
    <source>
        <dbReference type="PROSITE" id="PS51186"/>
    </source>
</evidence>
<dbReference type="Gene3D" id="3.40.630.30">
    <property type="match status" value="1"/>
</dbReference>
<name>A0A5N6A920_9ACTN</name>
<dbReference type="GO" id="GO:0016747">
    <property type="term" value="F:acyltransferase activity, transferring groups other than amino-acyl groups"/>
    <property type="evidence" value="ECO:0007669"/>
    <property type="project" value="InterPro"/>
</dbReference>
<comment type="caution">
    <text evidence="2">The sequence shown here is derived from an EMBL/GenBank/DDBJ whole genome shotgun (WGS) entry which is preliminary data.</text>
</comment>
<dbReference type="InterPro" id="IPR016181">
    <property type="entry name" value="Acyl_CoA_acyltransferase"/>
</dbReference>
<sequence>MQFRVKARLEVRITAADVGKRVSVRSLTGAGDGATTFTDTLGILSSWTDGVLSVTRRTGETVRLAESALVAGKVVPAAPARRRGVPAASVAELAAVAARSWPAPEAERLGGWLLRAGAGWSRRANSAVRLGPGGPERERVVAWYAARGLPARFQLTTGAEGADERLVAALDALGWAADGFTATRVGALAPLADREPDGRVVVGRELTEGWLAANRSALRDPATARRVLTGGPLVLFGEVPAGAGEPPAAVGRCVVDGRWAGFSSIEVDRAHRRRGLATALMAELARAALAEGASAAWLQVTRENAAAGALYDRLGFAEHHHYHYRTAPAG</sequence>
<feature type="domain" description="N-acetyltransferase" evidence="1">
    <location>
        <begin position="201"/>
        <end position="330"/>
    </location>
</feature>
<dbReference type="PROSITE" id="PS51186">
    <property type="entry name" value="GNAT"/>
    <property type="match status" value="1"/>
</dbReference>